<dbReference type="InterPro" id="IPR000182">
    <property type="entry name" value="GNAT_dom"/>
</dbReference>
<evidence type="ECO:0000313" key="3">
    <source>
        <dbReference type="Proteomes" id="UP000199705"/>
    </source>
</evidence>
<dbReference type="InterPro" id="IPR051531">
    <property type="entry name" value="N-acetyltransferase"/>
</dbReference>
<evidence type="ECO:0000313" key="2">
    <source>
        <dbReference type="EMBL" id="SDH03427.1"/>
    </source>
</evidence>
<feature type="domain" description="N-acetyltransferase" evidence="1">
    <location>
        <begin position="12"/>
        <end position="175"/>
    </location>
</feature>
<dbReference type="EMBL" id="FNCG01000006">
    <property type="protein sequence ID" value="SDH03427.1"/>
    <property type="molecule type" value="Genomic_DNA"/>
</dbReference>
<dbReference type="Proteomes" id="UP000199705">
    <property type="component" value="Unassembled WGS sequence"/>
</dbReference>
<name>A0A1G7Z465_9SPHI</name>
<keyword evidence="3" id="KW-1185">Reference proteome</keyword>
<dbReference type="STRING" id="551996.SAMN05192573_106139"/>
<sequence length="180" mass="20335">MSELPLLTTDRLRLRGLLDSDAAQILAIRSNAEVNKYLDRPNDTTIDQALSFINKIKAIVSGGEGFYWGITLKDKEELIGSICYWNLEPTNKKAEIGYELHPDYHGQSIMQEAISAVLAFGFNDQYFELITACPKQGNESSVRLLKKTGFSLTGDFTDEKTKSKYFDFRLTKADYLTRSS</sequence>
<dbReference type="SUPFAM" id="SSF55729">
    <property type="entry name" value="Acyl-CoA N-acyltransferases (Nat)"/>
    <property type="match status" value="1"/>
</dbReference>
<protein>
    <submittedName>
        <fullName evidence="2">Ribosomal-protein-alanine N-acetyltransferase</fullName>
    </submittedName>
</protein>
<keyword evidence="2" id="KW-0808">Transferase</keyword>
<dbReference type="InterPro" id="IPR016181">
    <property type="entry name" value="Acyl_CoA_acyltransferase"/>
</dbReference>
<dbReference type="PANTHER" id="PTHR43792">
    <property type="entry name" value="GNAT FAMILY, PUTATIVE (AFU_ORTHOLOGUE AFUA_3G00765)-RELATED-RELATED"/>
    <property type="match status" value="1"/>
</dbReference>
<proteinExistence type="predicted"/>
<dbReference type="Pfam" id="PF13302">
    <property type="entry name" value="Acetyltransf_3"/>
    <property type="match status" value="1"/>
</dbReference>
<gene>
    <name evidence="2" type="ORF">SAMN05192573_106139</name>
</gene>
<organism evidence="2 3">
    <name type="scientific">Mucilaginibacter gossypii</name>
    <dbReference type="NCBI Taxonomy" id="551996"/>
    <lineage>
        <taxon>Bacteria</taxon>
        <taxon>Pseudomonadati</taxon>
        <taxon>Bacteroidota</taxon>
        <taxon>Sphingobacteriia</taxon>
        <taxon>Sphingobacteriales</taxon>
        <taxon>Sphingobacteriaceae</taxon>
        <taxon>Mucilaginibacter</taxon>
    </lineage>
</organism>
<dbReference type="RefSeq" id="WP_176844460.1">
    <property type="nucleotide sequence ID" value="NZ_FNCG01000006.1"/>
</dbReference>
<dbReference type="Gene3D" id="3.40.630.30">
    <property type="match status" value="1"/>
</dbReference>
<accession>A0A1G7Z465</accession>
<evidence type="ECO:0000259" key="1">
    <source>
        <dbReference type="PROSITE" id="PS51186"/>
    </source>
</evidence>
<dbReference type="PROSITE" id="PS51186">
    <property type="entry name" value="GNAT"/>
    <property type="match status" value="1"/>
</dbReference>
<dbReference type="AlphaFoldDB" id="A0A1G7Z465"/>
<dbReference type="GO" id="GO:0016747">
    <property type="term" value="F:acyltransferase activity, transferring groups other than amino-acyl groups"/>
    <property type="evidence" value="ECO:0007669"/>
    <property type="project" value="InterPro"/>
</dbReference>
<reference evidence="3" key="1">
    <citation type="submission" date="2016-10" db="EMBL/GenBank/DDBJ databases">
        <authorList>
            <person name="Varghese N."/>
            <person name="Submissions S."/>
        </authorList>
    </citation>
    <scope>NUCLEOTIDE SEQUENCE [LARGE SCALE GENOMIC DNA]</scope>
    <source>
        <strain evidence="3">Gh-67</strain>
    </source>
</reference>